<feature type="signal peptide" evidence="2">
    <location>
        <begin position="1"/>
        <end position="27"/>
    </location>
</feature>
<dbReference type="EMBL" id="JACXJA010000056">
    <property type="protein sequence ID" value="MBD2866313.1"/>
    <property type="molecule type" value="Genomic_DNA"/>
</dbReference>
<evidence type="ECO:0000256" key="2">
    <source>
        <dbReference type="SAM" id="SignalP"/>
    </source>
</evidence>
<feature type="coiled-coil region" evidence="1">
    <location>
        <begin position="240"/>
        <end position="267"/>
    </location>
</feature>
<comment type="caution">
    <text evidence="3">The sequence shown here is derived from an EMBL/GenBank/DDBJ whole genome shotgun (WGS) entry which is preliminary data.</text>
</comment>
<evidence type="ECO:0000313" key="4">
    <source>
        <dbReference type="Proteomes" id="UP000639396"/>
    </source>
</evidence>
<sequence>MNYKQMLKTAALSTLLLSAVGAPAAMAETADQTNAKPVQMTETVIAKKLLDPLKLAETYAPETVEDWKQTLDAYTSLTPKMLFWAKSADGQPLNIQTVPLSEAVAVEGQFAVKADVKFEEMKPLDGNEFFKTVTMVKRVNDDTFAIEPATADSNGDEAEAGGLNEAAVTISVTAVPALKVSAEAGDTITDPSAEAIAADTVSFSIASAGVVDSTIGASAFAEGWKQLEEAVQSDDGQAIKQALATQLELYKQRITELQEAKANVTTLQAIPAVPSAPAASADKE</sequence>
<reference evidence="3" key="1">
    <citation type="submission" date="2020-09" db="EMBL/GenBank/DDBJ databases">
        <title>A novel bacterium of genus Paenibacillus, isolated from South China Sea.</title>
        <authorList>
            <person name="Huang H."/>
            <person name="Mo K."/>
            <person name="Hu Y."/>
        </authorList>
    </citation>
    <scope>NUCLEOTIDE SEQUENCE</scope>
    <source>
        <strain evidence="3">IB182363</strain>
    </source>
</reference>
<keyword evidence="4" id="KW-1185">Reference proteome</keyword>
<dbReference type="RefSeq" id="WP_190931931.1">
    <property type="nucleotide sequence ID" value="NZ_JACXJA010000056.1"/>
</dbReference>
<dbReference type="AlphaFoldDB" id="A0A927H3D9"/>
<keyword evidence="2" id="KW-0732">Signal</keyword>
<dbReference type="Proteomes" id="UP000639396">
    <property type="component" value="Unassembled WGS sequence"/>
</dbReference>
<feature type="chain" id="PRO_5036881413" evidence="2">
    <location>
        <begin position="28"/>
        <end position="284"/>
    </location>
</feature>
<evidence type="ECO:0000313" key="3">
    <source>
        <dbReference type="EMBL" id="MBD2866313.1"/>
    </source>
</evidence>
<accession>A0A927H3D9</accession>
<name>A0A927H3D9_9BACL</name>
<keyword evidence="1" id="KW-0175">Coiled coil</keyword>
<gene>
    <name evidence="3" type="ORF">IDH45_30495</name>
</gene>
<protein>
    <submittedName>
        <fullName evidence="3">Uncharacterized protein</fullName>
    </submittedName>
</protein>
<organism evidence="3 4">
    <name type="scientific">Paenibacillus oceani</name>
    <dbReference type="NCBI Taxonomy" id="2772510"/>
    <lineage>
        <taxon>Bacteria</taxon>
        <taxon>Bacillati</taxon>
        <taxon>Bacillota</taxon>
        <taxon>Bacilli</taxon>
        <taxon>Bacillales</taxon>
        <taxon>Paenibacillaceae</taxon>
        <taxon>Paenibacillus</taxon>
    </lineage>
</organism>
<proteinExistence type="predicted"/>
<evidence type="ECO:0000256" key="1">
    <source>
        <dbReference type="SAM" id="Coils"/>
    </source>
</evidence>